<keyword evidence="2" id="KW-1185">Reference proteome</keyword>
<name>A0A9D4S2A9_DREPO</name>
<dbReference type="EMBL" id="JAIWYP010000001">
    <property type="protein sequence ID" value="KAH3887237.1"/>
    <property type="molecule type" value="Genomic_DNA"/>
</dbReference>
<reference evidence="1" key="2">
    <citation type="submission" date="2020-11" db="EMBL/GenBank/DDBJ databases">
        <authorList>
            <person name="McCartney M.A."/>
            <person name="Auch B."/>
            <person name="Kono T."/>
            <person name="Mallez S."/>
            <person name="Becker A."/>
            <person name="Gohl D.M."/>
            <person name="Silverstein K.A.T."/>
            <person name="Koren S."/>
            <person name="Bechman K.B."/>
            <person name="Herman A."/>
            <person name="Abrahante J.E."/>
            <person name="Garbe J."/>
        </authorList>
    </citation>
    <scope>NUCLEOTIDE SEQUENCE</scope>
    <source>
        <strain evidence="1">Duluth1</strain>
        <tissue evidence="1">Whole animal</tissue>
    </source>
</reference>
<protein>
    <submittedName>
        <fullName evidence="1">Uncharacterized protein</fullName>
    </submittedName>
</protein>
<dbReference type="Proteomes" id="UP000828390">
    <property type="component" value="Unassembled WGS sequence"/>
</dbReference>
<gene>
    <name evidence="1" type="ORF">DPMN_011253</name>
</gene>
<reference evidence="1" key="1">
    <citation type="journal article" date="2019" name="bioRxiv">
        <title>The Genome of the Zebra Mussel, Dreissena polymorpha: A Resource for Invasive Species Research.</title>
        <authorList>
            <person name="McCartney M.A."/>
            <person name="Auch B."/>
            <person name="Kono T."/>
            <person name="Mallez S."/>
            <person name="Zhang Y."/>
            <person name="Obille A."/>
            <person name="Becker A."/>
            <person name="Abrahante J.E."/>
            <person name="Garbe J."/>
            <person name="Badalamenti J.P."/>
            <person name="Herman A."/>
            <person name="Mangelson H."/>
            <person name="Liachko I."/>
            <person name="Sullivan S."/>
            <person name="Sone E.D."/>
            <person name="Koren S."/>
            <person name="Silverstein K.A.T."/>
            <person name="Beckman K.B."/>
            <person name="Gohl D.M."/>
        </authorList>
    </citation>
    <scope>NUCLEOTIDE SEQUENCE</scope>
    <source>
        <strain evidence="1">Duluth1</strain>
        <tissue evidence="1">Whole animal</tissue>
    </source>
</reference>
<evidence type="ECO:0000313" key="1">
    <source>
        <dbReference type="EMBL" id="KAH3887237.1"/>
    </source>
</evidence>
<sequence length="159" mass="17954">MNSEHPGSHVFQQTGTIFVHIQGIITTNVLTKFHEDWKINVTFKSVNKKIPPPPDNKCGLYIVKNDTPPDGHFHEDRTINVAPRVLTIKNALSPGGHVFQSTRTIFELVQDIIGKNLLTKFHDDRTINGASRVLTRFTIAIHVGKNATPPLWKNTLPWF</sequence>
<comment type="caution">
    <text evidence="1">The sequence shown here is derived from an EMBL/GenBank/DDBJ whole genome shotgun (WGS) entry which is preliminary data.</text>
</comment>
<dbReference type="AlphaFoldDB" id="A0A9D4S2A9"/>
<accession>A0A9D4S2A9</accession>
<evidence type="ECO:0000313" key="2">
    <source>
        <dbReference type="Proteomes" id="UP000828390"/>
    </source>
</evidence>
<proteinExistence type="predicted"/>
<organism evidence="1 2">
    <name type="scientific">Dreissena polymorpha</name>
    <name type="common">Zebra mussel</name>
    <name type="synonym">Mytilus polymorpha</name>
    <dbReference type="NCBI Taxonomy" id="45954"/>
    <lineage>
        <taxon>Eukaryota</taxon>
        <taxon>Metazoa</taxon>
        <taxon>Spiralia</taxon>
        <taxon>Lophotrochozoa</taxon>
        <taxon>Mollusca</taxon>
        <taxon>Bivalvia</taxon>
        <taxon>Autobranchia</taxon>
        <taxon>Heteroconchia</taxon>
        <taxon>Euheterodonta</taxon>
        <taxon>Imparidentia</taxon>
        <taxon>Neoheterodontei</taxon>
        <taxon>Myida</taxon>
        <taxon>Dreissenoidea</taxon>
        <taxon>Dreissenidae</taxon>
        <taxon>Dreissena</taxon>
    </lineage>
</organism>